<dbReference type="EMBL" id="AGXC01000002">
    <property type="protein sequence ID" value="EMZ41552.1"/>
    <property type="molecule type" value="Genomic_DNA"/>
</dbReference>
<evidence type="ECO:0000256" key="8">
    <source>
        <dbReference type="PROSITE-ProRule" id="PRU01026"/>
    </source>
</evidence>
<dbReference type="GO" id="GO:0003723">
    <property type="term" value="F:RNA binding"/>
    <property type="evidence" value="ECO:0007669"/>
    <property type="project" value="UniProtKB-UniRule"/>
</dbReference>
<keyword evidence="6 7" id="KW-0694">RNA-binding</keyword>
<dbReference type="PANTHER" id="PTHR11727">
    <property type="entry name" value="DIMETHYLADENOSINE TRANSFERASE"/>
    <property type="match status" value="1"/>
</dbReference>
<dbReference type="Gene3D" id="1.10.8.100">
    <property type="entry name" value="Ribosomal RNA adenine dimethylase-like, domain 2"/>
    <property type="match status" value="1"/>
</dbReference>
<dbReference type="EC" id="2.1.1.182" evidence="7"/>
<gene>
    <name evidence="7" type="primary">rsmA</name>
    <name evidence="7" type="synonym">ksgA</name>
    <name evidence="10" type="ORF">HMPREF1091_00526</name>
</gene>
<dbReference type="HOGENOM" id="CLU_041220_1_1_11"/>
<evidence type="ECO:0000256" key="6">
    <source>
        <dbReference type="ARBA" id="ARBA00022884"/>
    </source>
</evidence>
<keyword evidence="11" id="KW-1185">Reference proteome</keyword>
<dbReference type="PROSITE" id="PS51689">
    <property type="entry name" value="SAM_RNA_A_N6_MT"/>
    <property type="match status" value="1"/>
</dbReference>
<evidence type="ECO:0000256" key="4">
    <source>
        <dbReference type="ARBA" id="ARBA00022679"/>
    </source>
</evidence>
<feature type="binding site" evidence="7 8">
    <location>
        <position position="135"/>
    </location>
    <ligand>
        <name>S-adenosyl-L-methionine</name>
        <dbReference type="ChEBI" id="CHEBI:59789"/>
    </ligand>
</feature>
<reference evidence="10 11" key="1">
    <citation type="submission" date="2013-03" db="EMBL/GenBank/DDBJ databases">
        <title>The Genome Sequence of Atopobium minutum 10063974.</title>
        <authorList>
            <consortium name="The Broad Institute Genome Sequencing Platform"/>
            <person name="Earl A."/>
            <person name="Ward D."/>
            <person name="Feldgarden M."/>
            <person name="Gevers D."/>
            <person name="Lambert T."/>
            <person name="Marvaud J.-C."/>
            <person name="Courvalin P."/>
            <person name="Walker B."/>
            <person name="Young S.K."/>
            <person name="Zeng Q."/>
            <person name="Gargeya S."/>
            <person name="Fitzgerald M."/>
            <person name="Haas B."/>
            <person name="Abouelleil A."/>
            <person name="Alvarado L."/>
            <person name="Arachchi H.M."/>
            <person name="Berlin A.M."/>
            <person name="Chapman S.B."/>
            <person name="Dewar J."/>
            <person name="Goldberg J."/>
            <person name="Griggs A."/>
            <person name="Gujja S."/>
            <person name="Hansen M."/>
            <person name="Howarth C."/>
            <person name="Imamovic A."/>
            <person name="Larimer J."/>
            <person name="McCowan C."/>
            <person name="Murphy C."/>
            <person name="Neiman D."/>
            <person name="Pearson M."/>
            <person name="Priest M."/>
            <person name="Roberts A."/>
            <person name="Saif S."/>
            <person name="Shea T."/>
            <person name="Sisk P."/>
            <person name="Sykes S."/>
            <person name="Wortman J."/>
            <person name="Nusbaum C."/>
            <person name="Birren B."/>
        </authorList>
    </citation>
    <scope>NUCLEOTIDE SEQUENCE [LARGE SCALE GENOMIC DNA]</scope>
    <source>
        <strain evidence="10 11">10063974</strain>
    </source>
</reference>
<dbReference type="GO" id="GO:0052908">
    <property type="term" value="F:16S rRNA (adenine(1518)-N(6)/adenine(1519)-N(6))-dimethyltransferase activity"/>
    <property type="evidence" value="ECO:0007669"/>
    <property type="project" value="UniProtKB-EC"/>
</dbReference>
<keyword evidence="5 7" id="KW-0949">S-adenosyl-L-methionine</keyword>
<dbReference type="InterPro" id="IPR001737">
    <property type="entry name" value="KsgA/Erm"/>
</dbReference>
<keyword evidence="2 7" id="KW-0698">rRNA processing</keyword>
<dbReference type="InterPro" id="IPR020596">
    <property type="entry name" value="rRNA_Ade_Mease_Trfase_CS"/>
</dbReference>
<comment type="function">
    <text evidence="7">Specifically dimethylates two adjacent adenosines (A1518 and A1519) in the loop of a conserved hairpin near the 3'-end of 16S rRNA in the 30S particle. May play a critical role in biogenesis of 30S subunits.</text>
</comment>
<comment type="catalytic activity">
    <reaction evidence="7">
        <text>adenosine(1518)/adenosine(1519) in 16S rRNA + 4 S-adenosyl-L-methionine = N(6)-dimethyladenosine(1518)/N(6)-dimethyladenosine(1519) in 16S rRNA + 4 S-adenosyl-L-homocysteine + 4 H(+)</text>
        <dbReference type="Rhea" id="RHEA:19609"/>
        <dbReference type="Rhea" id="RHEA-COMP:10232"/>
        <dbReference type="Rhea" id="RHEA-COMP:10233"/>
        <dbReference type="ChEBI" id="CHEBI:15378"/>
        <dbReference type="ChEBI" id="CHEBI:57856"/>
        <dbReference type="ChEBI" id="CHEBI:59789"/>
        <dbReference type="ChEBI" id="CHEBI:74411"/>
        <dbReference type="ChEBI" id="CHEBI:74493"/>
        <dbReference type="EC" id="2.1.1.182"/>
    </reaction>
</comment>
<dbReference type="PANTHER" id="PTHR11727:SF7">
    <property type="entry name" value="DIMETHYLADENOSINE TRANSFERASE-RELATED"/>
    <property type="match status" value="1"/>
</dbReference>
<feature type="domain" description="Ribosomal RNA adenine methylase transferase N-terminal" evidence="9">
    <location>
        <begin position="36"/>
        <end position="220"/>
    </location>
</feature>
<dbReference type="GO" id="GO:0005829">
    <property type="term" value="C:cytosol"/>
    <property type="evidence" value="ECO:0007669"/>
    <property type="project" value="TreeGrafter"/>
</dbReference>
<dbReference type="InterPro" id="IPR023165">
    <property type="entry name" value="rRNA_Ade_diMease-like_C"/>
</dbReference>
<evidence type="ECO:0000256" key="3">
    <source>
        <dbReference type="ARBA" id="ARBA00022603"/>
    </source>
</evidence>
<feature type="binding site" evidence="7 8">
    <location>
        <position position="78"/>
    </location>
    <ligand>
        <name>S-adenosyl-L-methionine</name>
        <dbReference type="ChEBI" id="CHEBI:59789"/>
    </ligand>
</feature>
<sequence length="304" mass="32374">MYSPYATPRATRAVLEAFGLATKKRLGQNFLVNDQVIGHICDLAELDGSSSIVLEVGPGIGTLTAALLPRCKALCAIEADPELSQVYASTLALYTKRFALVQADALKVTPAMIAQALSSLEGVVQNTLPTIFVANLPYQIAATVLLKFFQQIPQLSRAVVMVQAEVADRITAVPGTKAYGAYTAKLSLYGTTTGRFEVGPGNFFPPPHVNSAVVRIDRAMAAHPKTQVPLTQHELQQVAQVIDAAFAQRRKTLRNSLASSGFAKEAIDKACEACGTNAGSRAETLSTTDFISLAFALAHSKPRA</sequence>
<proteinExistence type="inferred from homology"/>
<dbReference type="InterPro" id="IPR029063">
    <property type="entry name" value="SAM-dependent_MTases_sf"/>
</dbReference>
<feature type="binding site" evidence="7 8">
    <location>
        <position position="104"/>
    </location>
    <ligand>
        <name>S-adenosyl-L-methionine</name>
        <dbReference type="ChEBI" id="CHEBI:59789"/>
    </ligand>
</feature>
<evidence type="ECO:0000313" key="10">
    <source>
        <dbReference type="EMBL" id="EMZ41552.1"/>
    </source>
</evidence>
<feature type="binding site" evidence="7 8">
    <location>
        <position position="57"/>
    </location>
    <ligand>
        <name>S-adenosyl-L-methionine</name>
        <dbReference type="ChEBI" id="CHEBI:59789"/>
    </ligand>
</feature>
<dbReference type="NCBIfam" id="TIGR00755">
    <property type="entry name" value="ksgA"/>
    <property type="match status" value="1"/>
</dbReference>
<dbReference type="AlphaFoldDB" id="N2BIG8"/>
<organism evidence="10 11">
    <name type="scientific">Atopobium minutum 10063974</name>
    <dbReference type="NCBI Taxonomy" id="997872"/>
    <lineage>
        <taxon>Bacteria</taxon>
        <taxon>Bacillati</taxon>
        <taxon>Actinomycetota</taxon>
        <taxon>Coriobacteriia</taxon>
        <taxon>Coriobacteriales</taxon>
        <taxon>Atopobiaceae</taxon>
        <taxon>Atopobium</taxon>
    </lineage>
</organism>
<evidence type="ECO:0000256" key="1">
    <source>
        <dbReference type="ARBA" id="ARBA00022490"/>
    </source>
</evidence>
<feature type="binding site" evidence="7 8">
    <location>
        <position position="31"/>
    </location>
    <ligand>
        <name>S-adenosyl-L-methionine</name>
        <dbReference type="ChEBI" id="CHEBI:59789"/>
    </ligand>
</feature>
<keyword evidence="1 7" id="KW-0963">Cytoplasm</keyword>
<dbReference type="RefSeq" id="WP_002563301.1">
    <property type="nucleotide sequence ID" value="NZ_KB822533.1"/>
</dbReference>
<feature type="binding site" evidence="7 8">
    <location>
        <position position="29"/>
    </location>
    <ligand>
        <name>S-adenosyl-L-methionine</name>
        <dbReference type="ChEBI" id="CHEBI:59789"/>
    </ligand>
</feature>
<evidence type="ECO:0000256" key="2">
    <source>
        <dbReference type="ARBA" id="ARBA00022552"/>
    </source>
</evidence>
<dbReference type="Proteomes" id="UP000012651">
    <property type="component" value="Unassembled WGS sequence"/>
</dbReference>
<dbReference type="Gene3D" id="3.40.50.150">
    <property type="entry name" value="Vaccinia Virus protein VP39"/>
    <property type="match status" value="1"/>
</dbReference>
<accession>N2BIG8</accession>
<dbReference type="PROSITE" id="PS01131">
    <property type="entry name" value="RRNA_A_DIMETH"/>
    <property type="match status" value="1"/>
</dbReference>
<dbReference type="SMART" id="SM00650">
    <property type="entry name" value="rADc"/>
    <property type="match status" value="1"/>
</dbReference>
<evidence type="ECO:0000256" key="5">
    <source>
        <dbReference type="ARBA" id="ARBA00022691"/>
    </source>
</evidence>
<evidence type="ECO:0000259" key="9">
    <source>
        <dbReference type="SMART" id="SM00650"/>
    </source>
</evidence>
<dbReference type="OrthoDB" id="9814755at2"/>
<comment type="subcellular location">
    <subcellularLocation>
        <location evidence="7">Cytoplasm</location>
    </subcellularLocation>
</comment>
<comment type="caution">
    <text evidence="10">The sequence shown here is derived from an EMBL/GenBank/DDBJ whole genome shotgun (WGS) entry which is preliminary data.</text>
</comment>
<dbReference type="InterPro" id="IPR011530">
    <property type="entry name" value="rRNA_adenine_dimethylase"/>
</dbReference>
<comment type="similarity">
    <text evidence="7">Belongs to the class I-like SAM-binding methyltransferase superfamily. rRNA adenine N(6)-methyltransferase family. RsmA subfamily.</text>
</comment>
<keyword evidence="3 7" id="KW-0489">Methyltransferase</keyword>
<dbReference type="PATRIC" id="fig|997872.3.peg.523"/>
<dbReference type="SUPFAM" id="SSF53335">
    <property type="entry name" value="S-adenosyl-L-methionine-dependent methyltransferases"/>
    <property type="match status" value="1"/>
</dbReference>
<dbReference type="HAMAP" id="MF_00607">
    <property type="entry name" value="16SrRNA_methyltr_A"/>
    <property type="match status" value="1"/>
</dbReference>
<evidence type="ECO:0000313" key="11">
    <source>
        <dbReference type="Proteomes" id="UP000012651"/>
    </source>
</evidence>
<keyword evidence="4 7" id="KW-0808">Transferase</keyword>
<dbReference type="InterPro" id="IPR020598">
    <property type="entry name" value="rRNA_Ade_methylase_Trfase_N"/>
</dbReference>
<dbReference type="Pfam" id="PF00398">
    <property type="entry name" value="RrnaAD"/>
    <property type="match status" value="1"/>
</dbReference>
<name>N2BIG8_9ACTN</name>
<evidence type="ECO:0000256" key="7">
    <source>
        <dbReference type="HAMAP-Rule" id="MF_00607"/>
    </source>
</evidence>
<protein>
    <recommendedName>
        <fullName evidence="7">Ribosomal RNA small subunit methyltransferase A</fullName>
        <ecNumber evidence="7">2.1.1.182</ecNumber>
    </recommendedName>
    <alternativeName>
        <fullName evidence="7">16S rRNA (adenine(1518)-N(6)/adenine(1519)-N(6))-dimethyltransferase</fullName>
    </alternativeName>
    <alternativeName>
        <fullName evidence="7">16S rRNA dimethyladenosine transferase</fullName>
    </alternativeName>
    <alternativeName>
        <fullName evidence="7">16S rRNA dimethylase</fullName>
    </alternativeName>
    <alternativeName>
        <fullName evidence="7">S-adenosylmethionine-6-N', N'-adenosyl(rRNA) dimethyltransferase</fullName>
    </alternativeName>
</protein>